<organism evidence="2 3">
    <name type="scientific">Bifidobacterium merycicum</name>
    <dbReference type="NCBI Taxonomy" id="78345"/>
    <lineage>
        <taxon>Bacteria</taxon>
        <taxon>Bacillati</taxon>
        <taxon>Actinomycetota</taxon>
        <taxon>Actinomycetes</taxon>
        <taxon>Bifidobacteriales</taxon>
        <taxon>Bifidobacteriaceae</taxon>
        <taxon>Bifidobacterium</taxon>
    </lineage>
</organism>
<evidence type="ECO:0000313" key="2">
    <source>
        <dbReference type="EMBL" id="KFI70878.1"/>
    </source>
</evidence>
<dbReference type="STRING" id="78345.BMERY_0324"/>
<proteinExistence type="predicted"/>
<dbReference type="EMBL" id="JGZC01000005">
    <property type="protein sequence ID" value="KFI70878.1"/>
    <property type="molecule type" value="Genomic_DNA"/>
</dbReference>
<dbReference type="AlphaFoldDB" id="A0A087BIM8"/>
<protein>
    <recommendedName>
        <fullName evidence="4">Riboflavin-specific deaminase</fullName>
    </recommendedName>
</protein>
<dbReference type="eggNOG" id="ENOG5031DA7">
    <property type="taxonomic scope" value="Bacteria"/>
</dbReference>
<feature type="compositionally biased region" description="Acidic residues" evidence="1">
    <location>
        <begin position="470"/>
        <end position="480"/>
    </location>
</feature>
<reference evidence="2 3" key="1">
    <citation type="submission" date="2014-03" db="EMBL/GenBank/DDBJ databases">
        <title>Genomics of Bifidobacteria.</title>
        <authorList>
            <person name="Ventura M."/>
            <person name="Milani C."/>
            <person name="Lugli G.A."/>
        </authorList>
    </citation>
    <scope>NUCLEOTIDE SEQUENCE [LARGE SCALE GENOMIC DNA]</scope>
    <source>
        <strain evidence="2 3">LMG 11341</strain>
    </source>
</reference>
<name>A0A087BIM8_9BIFI</name>
<dbReference type="OrthoDB" id="3226114at2"/>
<dbReference type="RefSeq" id="WP_051915059.1">
    <property type="nucleotide sequence ID" value="NZ_JAXJQO010000030.1"/>
</dbReference>
<evidence type="ECO:0000313" key="3">
    <source>
        <dbReference type="Proteomes" id="UP000029060"/>
    </source>
</evidence>
<feature type="region of interest" description="Disordered" evidence="1">
    <location>
        <begin position="441"/>
        <end position="489"/>
    </location>
</feature>
<feature type="compositionally biased region" description="Gly residues" evidence="1">
    <location>
        <begin position="441"/>
        <end position="453"/>
    </location>
</feature>
<comment type="caution">
    <text evidence="2">The sequence shown here is derived from an EMBL/GenBank/DDBJ whole genome shotgun (WGS) entry which is preliminary data.</text>
</comment>
<dbReference type="Proteomes" id="UP000029060">
    <property type="component" value="Unassembled WGS sequence"/>
</dbReference>
<sequence length="489" mass="54366">MSTTFNMDDMGLLQEFNRLGRRFDEMTSHEALGKVLNGDDPVSPCRPFETDERLAGMVDDLFGNTSWSTTLLAATVVPDGRLTRICRDFISNCANTVRAHGISVWLYDLINDAAIAISLDRPTERMPPLIRLCEGDELARRCRPNAGKRYGGRKKRELDMTEHIHQMYRLGAYVMLRWGADEPRSEAIARMMLADGGLGMCMLKEDAKVMAMGPSPDMRYLRVIDYLDELRAAADKEYAYAEHPHVKALAERVAECFMDDLKADDRYLYDADKLIEAYAALWDTRTMPSERMRGDLEFRRVKPDCALWENPVYLRELAISLMGANGSADLVQGFEQRDRERFERGREYLQRLRGIVELRGIKMLPPIMVVLGKAWADDVEPASNVERTRMLRGYWRCGDDAAVVVLSRLMYDGSARKAATAIAACDVEEYVAAFPMLGGGSSDGGSSDGGSSDGGSSDDGSSGGSSGGSFDDDDASDERDDERGVVVLA</sequence>
<evidence type="ECO:0008006" key="4">
    <source>
        <dbReference type="Google" id="ProtNLM"/>
    </source>
</evidence>
<keyword evidence="3" id="KW-1185">Reference proteome</keyword>
<gene>
    <name evidence="2" type="ORF">BMERY_0324</name>
</gene>
<evidence type="ECO:0000256" key="1">
    <source>
        <dbReference type="SAM" id="MobiDB-lite"/>
    </source>
</evidence>
<accession>A0A087BIM8</accession>